<organism evidence="2 3">
    <name type="scientific">Cinchona calisaya</name>
    <dbReference type="NCBI Taxonomy" id="153742"/>
    <lineage>
        <taxon>Eukaryota</taxon>
        <taxon>Viridiplantae</taxon>
        <taxon>Streptophyta</taxon>
        <taxon>Embryophyta</taxon>
        <taxon>Tracheophyta</taxon>
        <taxon>Spermatophyta</taxon>
        <taxon>Magnoliopsida</taxon>
        <taxon>eudicotyledons</taxon>
        <taxon>Gunneridae</taxon>
        <taxon>Pentapetalae</taxon>
        <taxon>asterids</taxon>
        <taxon>lamiids</taxon>
        <taxon>Gentianales</taxon>
        <taxon>Rubiaceae</taxon>
        <taxon>Cinchonoideae</taxon>
        <taxon>Cinchoneae</taxon>
        <taxon>Cinchona</taxon>
    </lineage>
</organism>
<name>A0ABD2ZJH1_9GENT</name>
<gene>
    <name evidence="2" type="ORF">ACH5RR_021570</name>
</gene>
<reference evidence="2 3" key="1">
    <citation type="submission" date="2024-11" db="EMBL/GenBank/DDBJ databases">
        <title>A near-complete genome assembly of Cinchona calisaya.</title>
        <authorList>
            <person name="Lian D.C."/>
            <person name="Zhao X.W."/>
            <person name="Wei L."/>
        </authorList>
    </citation>
    <scope>NUCLEOTIDE SEQUENCE [LARGE SCALE GENOMIC DNA]</scope>
    <source>
        <tissue evidence="2">Nenye</tissue>
    </source>
</reference>
<keyword evidence="1" id="KW-0472">Membrane</keyword>
<keyword evidence="1" id="KW-0812">Transmembrane</keyword>
<accession>A0ABD2ZJH1</accession>
<feature type="transmembrane region" description="Helical" evidence="1">
    <location>
        <begin position="227"/>
        <end position="247"/>
    </location>
</feature>
<dbReference type="EMBL" id="JBJUIK010000009">
    <property type="protein sequence ID" value="KAL3518981.1"/>
    <property type="molecule type" value="Genomic_DNA"/>
</dbReference>
<proteinExistence type="predicted"/>
<keyword evidence="3" id="KW-1185">Reference proteome</keyword>
<evidence type="ECO:0000313" key="3">
    <source>
        <dbReference type="Proteomes" id="UP001630127"/>
    </source>
</evidence>
<sequence length="251" mass="28478">MFKVNRDHKVIAIYSGKDANDKNDDVDVNGINNDPLAPVEVDEGAHHKRGIRGDDRSPDFANYVFDLLNYAEYADLIREDYEAYIANKGKGKMKEKEVVSDDKYLNATFNTSDDEESDEFLEFNFEREKETTKLVVGQLFFNVNVFREIVKQYSIINGFELSYKTQENGEATSTIDTASGTSVQIVVAASRITRSSVNNSAMGETLVFVVHMVEAVVQTSVLLGCIWLKWLMFWLTLVNCDMVILLFKHVI</sequence>
<evidence type="ECO:0000313" key="2">
    <source>
        <dbReference type="EMBL" id="KAL3518981.1"/>
    </source>
</evidence>
<keyword evidence="1" id="KW-1133">Transmembrane helix</keyword>
<dbReference type="AlphaFoldDB" id="A0ABD2ZJH1"/>
<evidence type="ECO:0000256" key="1">
    <source>
        <dbReference type="SAM" id="Phobius"/>
    </source>
</evidence>
<protein>
    <submittedName>
        <fullName evidence="2">Uncharacterized protein</fullName>
    </submittedName>
</protein>
<dbReference type="Proteomes" id="UP001630127">
    <property type="component" value="Unassembled WGS sequence"/>
</dbReference>
<comment type="caution">
    <text evidence="2">The sequence shown here is derived from an EMBL/GenBank/DDBJ whole genome shotgun (WGS) entry which is preliminary data.</text>
</comment>